<dbReference type="InterPro" id="IPR020396">
    <property type="entry name" value="NADH_UbQ_OxRdtase_CS"/>
</dbReference>
<evidence type="ECO:0000259" key="3">
    <source>
        <dbReference type="Pfam" id="PF00329"/>
    </source>
</evidence>
<dbReference type="Gene3D" id="3.30.460.80">
    <property type="entry name" value="NADH:ubiquinone oxidoreductase, 30kDa subunit"/>
    <property type="match status" value="1"/>
</dbReference>
<dbReference type="NCBIfam" id="NF004730">
    <property type="entry name" value="PRK06074.1-1"/>
    <property type="match status" value="1"/>
</dbReference>
<dbReference type="InterPro" id="IPR001268">
    <property type="entry name" value="NADH_UbQ_OxRdtase_30kDa_su"/>
</dbReference>
<evidence type="ECO:0000313" key="4">
    <source>
        <dbReference type="EMBL" id="VAW55913.1"/>
    </source>
</evidence>
<dbReference type="GO" id="GO:0016651">
    <property type="term" value="F:oxidoreductase activity, acting on NAD(P)H"/>
    <property type="evidence" value="ECO:0007669"/>
    <property type="project" value="InterPro"/>
</dbReference>
<dbReference type="EC" id="1.6.5.3" evidence="4"/>
<dbReference type="HAMAP" id="MF_01357">
    <property type="entry name" value="NDH1_NuoC"/>
    <property type="match status" value="1"/>
</dbReference>
<dbReference type="PANTHER" id="PTHR10884:SF14">
    <property type="entry name" value="NADH DEHYDROGENASE [UBIQUINONE] IRON-SULFUR PROTEIN 3, MITOCHONDRIAL"/>
    <property type="match status" value="1"/>
</dbReference>
<reference evidence="4" key="1">
    <citation type="submission" date="2018-06" db="EMBL/GenBank/DDBJ databases">
        <authorList>
            <person name="Zhirakovskaya E."/>
        </authorList>
    </citation>
    <scope>NUCLEOTIDE SEQUENCE</scope>
</reference>
<accession>A0A3B0WU08</accession>
<dbReference type="GO" id="GO:0008137">
    <property type="term" value="F:NADH dehydrogenase (ubiquinone) activity"/>
    <property type="evidence" value="ECO:0007669"/>
    <property type="project" value="InterPro"/>
</dbReference>
<proteinExistence type="inferred from homology"/>
<evidence type="ECO:0000256" key="1">
    <source>
        <dbReference type="ARBA" id="ARBA00007569"/>
    </source>
</evidence>
<gene>
    <name evidence="4" type="ORF">MNBD_GAMMA07-1433</name>
</gene>
<dbReference type="InterPro" id="IPR010218">
    <property type="entry name" value="NADH_DH_suC"/>
</dbReference>
<organism evidence="4">
    <name type="scientific">hydrothermal vent metagenome</name>
    <dbReference type="NCBI Taxonomy" id="652676"/>
    <lineage>
        <taxon>unclassified sequences</taxon>
        <taxon>metagenomes</taxon>
        <taxon>ecological metagenomes</taxon>
    </lineage>
</organism>
<dbReference type="PROSITE" id="PS00542">
    <property type="entry name" value="COMPLEX1_30K"/>
    <property type="match status" value="1"/>
</dbReference>
<dbReference type="AlphaFoldDB" id="A0A3B0WU08"/>
<keyword evidence="4" id="KW-0560">Oxidoreductase</keyword>
<protein>
    <submittedName>
        <fullName evidence="4">NADH-ubiquinone oxidoreductase chain C</fullName>
        <ecNumber evidence="4">1.6.5.3</ecNumber>
    </submittedName>
</protein>
<dbReference type="InterPro" id="IPR037232">
    <property type="entry name" value="NADH_quin_OxRdtase_su_C/D-like"/>
</dbReference>
<comment type="similarity">
    <text evidence="1">Belongs to the complex I 30 kDa subunit family.</text>
</comment>
<name>A0A3B0WU08_9ZZZZ</name>
<sequence length="261" mass="29955">MAANENKDDALTTEEPVINTRIKVLSEKLEEILGNKLVSNTLALGEITIEVMPENYLAVCKTLRDDEAFGFEILIDLCGVDYSAYGQDEWKTDASQDGFSRGLESAQHGRLRFGDELPEYTSDQKRFAVVSHLLSIENNQRIRVRVFAEDDAYPVVMSVMDIWNGVDWFEREAFDLYGILFDGHPDLRRILTDYGFVGHPFRKDFPLTGNVEMRYDEEQKRVIYQPVSIEPRVLVPRVIRRKKRKNKTNQNAPDNASGSEE</sequence>
<dbReference type="PANTHER" id="PTHR10884">
    <property type="entry name" value="NADH DEHYDROGENASE UBIQUINONE IRON-SULFUR PROTEIN 3"/>
    <property type="match status" value="1"/>
</dbReference>
<keyword evidence="4" id="KW-0830">Ubiquinone</keyword>
<dbReference type="Pfam" id="PF00329">
    <property type="entry name" value="Complex1_30kDa"/>
    <property type="match status" value="1"/>
</dbReference>
<dbReference type="EMBL" id="UOFF01000137">
    <property type="protein sequence ID" value="VAW55913.1"/>
    <property type="molecule type" value="Genomic_DNA"/>
</dbReference>
<keyword evidence="2" id="KW-0813">Transport</keyword>
<feature type="domain" description="NADH:ubiquinone oxidoreductase 30kDa subunit" evidence="3">
    <location>
        <begin position="49"/>
        <end position="210"/>
    </location>
</feature>
<dbReference type="SUPFAM" id="SSF143243">
    <property type="entry name" value="Nqo5-like"/>
    <property type="match status" value="1"/>
</dbReference>
<evidence type="ECO:0000256" key="2">
    <source>
        <dbReference type="ARBA" id="ARBA00022448"/>
    </source>
</evidence>